<gene>
    <name evidence="1" type="primary">z739R</name>
    <name evidence="1" type="ORF">ATCV1_z739R</name>
</gene>
<dbReference type="RefSeq" id="YP_001427220.1">
    <property type="nucleotide sequence ID" value="NC_008724.1"/>
</dbReference>
<dbReference type="EMBL" id="EF101928">
    <property type="protein sequence ID" value="ABT16873.1"/>
    <property type="molecule type" value="Genomic_DNA"/>
</dbReference>
<organism evidence="1 2">
    <name type="scientific">Chlorovirus heliozoae</name>
    <dbReference type="NCBI Taxonomy" id="322019"/>
    <lineage>
        <taxon>Viruses</taxon>
        <taxon>Varidnaviria</taxon>
        <taxon>Bamfordvirae</taxon>
        <taxon>Nucleocytoviricota</taxon>
        <taxon>Megaviricetes</taxon>
        <taxon>Algavirales</taxon>
        <taxon>Phycodnaviridae</taxon>
        <taxon>Chlorovirus</taxon>
    </lineage>
</organism>
<evidence type="ECO:0000313" key="2">
    <source>
        <dbReference type="Proteomes" id="UP000202420"/>
    </source>
</evidence>
<dbReference type="KEGG" id="vg:5470307"/>
<reference evidence="1 2" key="1">
    <citation type="submission" date="2006-09" db="EMBL/GenBank/DDBJ databases">
        <title>Sequence and annotation of the 288-kb ATCV-1 virus that infects an endosymbiotic Chlorella strain of the heliozoon Acanthocystis turfacea.</title>
        <authorList>
            <person name="Fitzgerald L.A."/>
            <person name="Graves M.V."/>
            <person name="Li X."/>
            <person name="Pfitzner A.J.P."/>
            <person name="Hartigan J."/>
            <person name="Van Etten J.L."/>
        </authorList>
    </citation>
    <scope>NUCLEOTIDE SEQUENCE [LARGE SCALE GENOMIC DNA]</scope>
    <source>
        <strain evidence="1 2">ATCV-1</strain>
    </source>
</reference>
<dbReference type="GeneID" id="5470307"/>
<evidence type="ECO:0000313" key="1">
    <source>
        <dbReference type="EMBL" id="ABT16873.1"/>
    </source>
</evidence>
<protein>
    <submittedName>
        <fullName evidence="1">Uncharacterized protein z739R</fullName>
    </submittedName>
</protein>
<keyword evidence="2" id="KW-1185">Reference proteome</keyword>
<sequence length="107" mass="12156">MCPQTAPCDQDFVRILGQVQLILINIHVSRKRVQILPISICNHIAHLAVPVVVSVAINKGHHFVVTFFALDAWFPDVSTVLFRGQICQYSLLQDLGIREVIIWLERL</sequence>
<accession>A7K9Z9</accession>
<dbReference type="Proteomes" id="UP000202420">
    <property type="component" value="Segment"/>
</dbReference>
<name>A7K9Z9_9PHYC</name>
<proteinExistence type="predicted"/>